<dbReference type="GeneID" id="95978889"/>
<dbReference type="PROSITE" id="PS00108">
    <property type="entry name" value="PROTEIN_KINASE_ST"/>
    <property type="match status" value="1"/>
</dbReference>
<evidence type="ECO:0000256" key="3">
    <source>
        <dbReference type="ARBA" id="ARBA00030237"/>
    </source>
</evidence>
<evidence type="ECO:0000259" key="5">
    <source>
        <dbReference type="PROSITE" id="PS50011"/>
    </source>
</evidence>
<evidence type="ECO:0000313" key="7">
    <source>
        <dbReference type="Proteomes" id="UP001562354"/>
    </source>
</evidence>
<name>A0ABR3PK31_9PEZI</name>
<organism evidence="6 7">
    <name type="scientific">Neodothiora populina</name>
    <dbReference type="NCBI Taxonomy" id="2781224"/>
    <lineage>
        <taxon>Eukaryota</taxon>
        <taxon>Fungi</taxon>
        <taxon>Dikarya</taxon>
        <taxon>Ascomycota</taxon>
        <taxon>Pezizomycotina</taxon>
        <taxon>Dothideomycetes</taxon>
        <taxon>Dothideomycetidae</taxon>
        <taxon>Dothideales</taxon>
        <taxon>Dothioraceae</taxon>
        <taxon>Neodothiora</taxon>
    </lineage>
</organism>
<dbReference type="InterPro" id="IPR011009">
    <property type="entry name" value="Kinase-like_dom_sf"/>
</dbReference>
<dbReference type="InterPro" id="IPR008271">
    <property type="entry name" value="Ser/Thr_kinase_AS"/>
</dbReference>
<dbReference type="RefSeq" id="XP_069202767.1">
    <property type="nucleotide sequence ID" value="XM_069344937.1"/>
</dbReference>
<dbReference type="EMBL" id="JBFMKM010000004">
    <property type="protein sequence ID" value="KAL1306495.1"/>
    <property type="molecule type" value="Genomic_DNA"/>
</dbReference>
<dbReference type="PROSITE" id="PS50011">
    <property type="entry name" value="PROTEIN_KINASE_DOM"/>
    <property type="match status" value="1"/>
</dbReference>
<feature type="compositionally biased region" description="Low complexity" evidence="4">
    <location>
        <begin position="398"/>
        <end position="413"/>
    </location>
</feature>
<dbReference type="Gene3D" id="1.10.510.10">
    <property type="entry name" value="Transferase(Phosphotransferase) domain 1"/>
    <property type="match status" value="1"/>
</dbReference>
<dbReference type="Pfam" id="PF00069">
    <property type="entry name" value="Pkinase"/>
    <property type="match status" value="1"/>
</dbReference>
<gene>
    <name evidence="6" type="ORF">AAFC00_005190</name>
</gene>
<evidence type="ECO:0000256" key="1">
    <source>
        <dbReference type="ARBA" id="ARBA00004623"/>
    </source>
</evidence>
<feature type="region of interest" description="Disordered" evidence="4">
    <location>
        <begin position="573"/>
        <end position="619"/>
    </location>
</feature>
<reference evidence="6 7" key="1">
    <citation type="submission" date="2024-07" db="EMBL/GenBank/DDBJ databases">
        <title>Draft sequence of the Neodothiora populina.</title>
        <authorList>
            <person name="Drown D.D."/>
            <person name="Schuette U.S."/>
            <person name="Buechlein A.B."/>
            <person name="Rusch D.R."/>
            <person name="Winton L.W."/>
            <person name="Adams G.A."/>
        </authorList>
    </citation>
    <scope>NUCLEOTIDE SEQUENCE [LARGE SCALE GENOMIC DNA]</scope>
    <source>
        <strain evidence="6 7">CPC 39397</strain>
    </source>
</reference>
<keyword evidence="7" id="KW-1185">Reference proteome</keyword>
<dbReference type="SUPFAM" id="SSF56112">
    <property type="entry name" value="Protein kinase-like (PK-like)"/>
    <property type="match status" value="1"/>
</dbReference>
<accession>A0ABR3PK31</accession>
<feature type="compositionally biased region" description="Polar residues" evidence="4">
    <location>
        <begin position="605"/>
        <end position="619"/>
    </location>
</feature>
<dbReference type="SMART" id="SM00220">
    <property type="entry name" value="S_TKc"/>
    <property type="match status" value="1"/>
</dbReference>
<evidence type="ECO:0000313" key="6">
    <source>
        <dbReference type="EMBL" id="KAL1306495.1"/>
    </source>
</evidence>
<comment type="caution">
    <text evidence="6">The sequence shown here is derived from an EMBL/GenBank/DDBJ whole genome shotgun (WGS) entry which is preliminary data.</text>
</comment>
<dbReference type="CDD" id="cd13993">
    <property type="entry name" value="STKc_Pat1_like"/>
    <property type="match status" value="1"/>
</dbReference>
<comment type="subcellular location">
    <subcellularLocation>
        <location evidence="1">Preautophagosomal structure membrane</location>
        <topology evidence="1">Peripheral membrane protein</topology>
    </subcellularLocation>
</comment>
<dbReference type="InterPro" id="IPR000719">
    <property type="entry name" value="Prot_kinase_dom"/>
</dbReference>
<proteinExistence type="predicted"/>
<dbReference type="InterPro" id="IPR045269">
    <property type="entry name" value="Atg1-like"/>
</dbReference>
<dbReference type="PANTHER" id="PTHR24348">
    <property type="entry name" value="SERINE/THREONINE-PROTEIN KINASE UNC-51-RELATED"/>
    <property type="match status" value="1"/>
</dbReference>
<protein>
    <recommendedName>
        <fullName evidence="3">Autophagy-related protein 1</fullName>
    </recommendedName>
</protein>
<sequence>MDCMKSDFTEHLLDDRFQTISPLNHGSFGMVFMGVDIKTGQKVAIKCLTKASATDCPASISIDDFSEELAIHSKIGHHDHIVNLIHTFETEHHQYLILEFCPNGDLYEAIRLNRGPLETEHVRDFMYQLVDAVQFLHSKNIYHRDIKPENIFLSASGDMKLGDFGLATMAPWSTEFAVGSDRYMAPEQFQPVPGDYGYDPAKADIWAIGICLLNVLFSRNPFAEPTCRDPLFDDFTRDRQSLFDVFPNMSQDTYNVLVHALAMDPQKRDLSKLREALDRVVSFTTDDESLDEFCTEDRDPVPATLNREPLRTPSITSPTIDNGGCFPWAKALRATSQKHSRQLSVIPDNESYTEDLFPDAKDTGRSWFDTDSTSLNSTVDSSLSMSYKSANNSSDYISHASSRPVPISSSVPAKSSKPMAMASVYRNTEICSKSWSDLFEEDEEEEEQRTSFEDGIEIERASTAKPREPSPLSAVTAAIDIDASSQRSSTPRSGLVELTSTHIRGNISDMSRRKFFGQSKGPVAASAPIQQQKYSPPSKRSLVDKWAALGNIRRGNKSQPEVPATPQKIAEKHDSFTTPLTNPAKKTRERAGSWRKGNSPAPHYQHSNHSGVKGTPTSHFPSNDLWQTSRDWRQHPTIYHDVSPISKTRAQPVPFGQQLPRSNKHYADIMDHDDIGDLEWVGGWDALHL</sequence>
<feature type="region of interest" description="Disordered" evidence="4">
    <location>
        <begin position="438"/>
        <end position="472"/>
    </location>
</feature>
<evidence type="ECO:0000256" key="4">
    <source>
        <dbReference type="SAM" id="MobiDB-lite"/>
    </source>
</evidence>
<dbReference type="Proteomes" id="UP001562354">
    <property type="component" value="Unassembled WGS sequence"/>
</dbReference>
<evidence type="ECO:0000256" key="2">
    <source>
        <dbReference type="ARBA" id="ARBA00023006"/>
    </source>
</evidence>
<feature type="compositionally biased region" description="Acidic residues" evidence="4">
    <location>
        <begin position="438"/>
        <end position="447"/>
    </location>
</feature>
<feature type="compositionally biased region" description="Basic and acidic residues" evidence="4">
    <location>
        <begin position="448"/>
        <end position="468"/>
    </location>
</feature>
<feature type="domain" description="Protein kinase" evidence="5">
    <location>
        <begin position="17"/>
        <end position="281"/>
    </location>
</feature>
<feature type="region of interest" description="Disordered" evidence="4">
    <location>
        <begin position="521"/>
        <end position="541"/>
    </location>
</feature>
<feature type="region of interest" description="Disordered" evidence="4">
    <location>
        <begin position="395"/>
        <end position="414"/>
    </location>
</feature>
<keyword evidence="2" id="KW-0072">Autophagy</keyword>